<evidence type="ECO:0000256" key="12">
    <source>
        <dbReference type="ARBA" id="ARBA00023254"/>
    </source>
</evidence>
<dbReference type="Gene3D" id="1.10.150.670">
    <property type="entry name" value="Crossover junction endonuclease EME1, DNA-binding domain"/>
    <property type="match status" value="1"/>
</dbReference>
<dbReference type="Pfam" id="PF21292">
    <property type="entry name" value="EME1-MUS81_C"/>
    <property type="match status" value="1"/>
</dbReference>
<evidence type="ECO:0000256" key="13">
    <source>
        <dbReference type="SAM" id="MobiDB-lite"/>
    </source>
</evidence>
<dbReference type="PANTHER" id="PTHR21077:SF5">
    <property type="entry name" value="CROSSOVER JUNCTION ENDONUCLEASE MMS4"/>
    <property type="match status" value="1"/>
</dbReference>
<dbReference type="GO" id="GO:0046872">
    <property type="term" value="F:metal ion binding"/>
    <property type="evidence" value="ECO:0007669"/>
    <property type="project" value="UniProtKB-KW"/>
</dbReference>
<evidence type="ECO:0000256" key="9">
    <source>
        <dbReference type="ARBA" id="ARBA00023172"/>
    </source>
</evidence>
<gene>
    <name evidence="14" type="ORF">R1flu_016073</name>
</gene>
<evidence type="ECO:0000313" key="15">
    <source>
        <dbReference type="Proteomes" id="UP001605036"/>
    </source>
</evidence>
<comment type="cofactor">
    <cofactor evidence="1">
        <name>Mg(2+)</name>
        <dbReference type="ChEBI" id="CHEBI:18420"/>
    </cofactor>
</comment>
<evidence type="ECO:0000256" key="7">
    <source>
        <dbReference type="ARBA" id="ARBA00022801"/>
    </source>
</evidence>
<sequence length="846" mass="94867">MHDRWELQDISSKKLEEFERGVLRILALSDAPPESWSREWALAGGTLAMTDSEEDDADKDLLLDWRGQGTGTGGKGLVQQTLGFKQEQIYESPFYVGEACGSGIVCLDSDSEPELYPSCDVERRASRKSITQENLVVSRSWEKAPWAEEKRIINTGAGPSKPCEVSPVLEKAGGHEISTARPLERRDDASEREAATSVLALSNQTVTESVLLSKKSPPALAKCPSSTLASTWMPAKDSVSTLVRESQEKIDVRSSIIIEDLSTSSDDEDDEFRNPRGNSLCRKDNRTLLSNGLQISEFDSGKKRSWGRVCSQSQDCLRPEESKRVAGISRDETSADEAPNAGKSTGGAFYISAKALTLNASDELTGSQSRVLVHDLDASDSENAVKQIPPKKTFTRSAKDPILKERPANLDVVNLDSQTSILSGGWDEGTEFMHIDNAPSAFEAVRSVVDQEKSDKRKKRVQDPELRREEKARKEEEKAKKDEEKKLRKEENRKKREEQRQQKEAAKAEAAERKRIEQECGKWKKGKFALENTSVYIDKRIIESKTLGPPLLQQLASKEYQYHVVTNPVEKTILWTMKRPPDDSKAILEMRESQEEPFSQLPLEDVEVKYSVVFLDAADFTDMVAGNAVNSHISKIKEQHPGYTVCYLVNNLTRYIYKKEQLQYRNGDKSWKRPNVEQVLAEFITHHVGVRFRLCVDENEMAEHIVGLTRSLAESPFKPKLTSLTINANGELIGKNDPNRDVIRRDPWKKALAAIPNMTGAAVIAITKVYPTMRSLLNAYLDPSKTVLEKEFLLQNIVKDAALGSARADGRRVGPACSKRVYRLLMAQNGNLRTEDAEEGEDYFRQ</sequence>
<feature type="region of interest" description="Disordered" evidence="13">
    <location>
        <begin position="321"/>
        <end position="342"/>
    </location>
</feature>
<feature type="region of interest" description="Disordered" evidence="13">
    <location>
        <begin position="448"/>
        <end position="516"/>
    </location>
</feature>
<keyword evidence="8" id="KW-0460">Magnesium</keyword>
<protein>
    <recommendedName>
        <fullName evidence="16">ERCC4 domain-containing protein</fullName>
    </recommendedName>
</protein>
<evidence type="ECO:0000256" key="4">
    <source>
        <dbReference type="ARBA" id="ARBA00022723"/>
    </source>
</evidence>
<keyword evidence="15" id="KW-1185">Reference proteome</keyword>
<evidence type="ECO:0008006" key="16">
    <source>
        <dbReference type="Google" id="ProtNLM"/>
    </source>
</evidence>
<feature type="compositionally biased region" description="Basic and acidic residues" evidence="13">
    <location>
        <begin position="449"/>
        <end position="516"/>
    </location>
</feature>
<keyword evidence="12" id="KW-0469">Meiosis</keyword>
<keyword evidence="3" id="KW-0540">Nuclease</keyword>
<keyword evidence="11" id="KW-0539">Nucleus</keyword>
<feature type="compositionally biased region" description="Basic and acidic residues" evidence="13">
    <location>
        <begin position="321"/>
        <end position="333"/>
    </location>
</feature>
<dbReference type="AlphaFoldDB" id="A0ABD1YPM3"/>
<reference evidence="14 15" key="1">
    <citation type="submission" date="2024-09" db="EMBL/GenBank/DDBJ databases">
        <title>Chromosome-scale assembly of Riccia fluitans.</title>
        <authorList>
            <person name="Paukszto L."/>
            <person name="Sawicki J."/>
            <person name="Karawczyk K."/>
            <person name="Piernik-Szablinska J."/>
            <person name="Szczecinska M."/>
            <person name="Mazdziarz M."/>
        </authorList>
    </citation>
    <scope>NUCLEOTIDE SEQUENCE [LARGE SCALE GENOMIC DNA]</scope>
    <source>
        <strain evidence="14">Rf_01</strain>
        <tissue evidence="14">Aerial parts of the thallus</tissue>
    </source>
</reference>
<organism evidence="14 15">
    <name type="scientific">Riccia fluitans</name>
    <dbReference type="NCBI Taxonomy" id="41844"/>
    <lineage>
        <taxon>Eukaryota</taxon>
        <taxon>Viridiplantae</taxon>
        <taxon>Streptophyta</taxon>
        <taxon>Embryophyta</taxon>
        <taxon>Marchantiophyta</taxon>
        <taxon>Marchantiopsida</taxon>
        <taxon>Marchantiidae</taxon>
        <taxon>Marchantiales</taxon>
        <taxon>Ricciaceae</taxon>
        <taxon>Riccia</taxon>
    </lineage>
</organism>
<evidence type="ECO:0000256" key="11">
    <source>
        <dbReference type="ARBA" id="ARBA00023242"/>
    </source>
</evidence>
<dbReference type="GO" id="GO:0006281">
    <property type="term" value="P:DNA repair"/>
    <property type="evidence" value="ECO:0007669"/>
    <property type="project" value="UniProtKB-KW"/>
</dbReference>
<keyword evidence="5" id="KW-0255">Endonuclease</keyword>
<name>A0ABD1YPM3_9MARC</name>
<evidence type="ECO:0000256" key="10">
    <source>
        <dbReference type="ARBA" id="ARBA00023204"/>
    </source>
</evidence>
<keyword evidence="10" id="KW-0234">DNA repair</keyword>
<dbReference type="InterPro" id="IPR047524">
    <property type="entry name" value="XPF_nuclease_EME1_plant/arthr"/>
</dbReference>
<comment type="caution">
    <text evidence="14">The sequence shown here is derived from an EMBL/GenBank/DDBJ whole genome shotgun (WGS) entry which is preliminary data.</text>
</comment>
<evidence type="ECO:0000256" key="1">
    <source>
        <dbReference type="ARBA" id="ARBA00001946"/>
    </source>
</evidence>
<dbReference type="GO" id="GO:0006310">
    <property type="term" value="P:DNA recombination"/>
    <property type="evidence" value="ECO:0007669"/>
    <property type="project" value="UniProtKB-KW"/>
</dbReference>
<dbReference type="InterPro" id="IPR033310">
    <property type="entry name" value="Mms4/EME1/EME2"/>
</dbReference>
<keyword evidence="6" id="KW-0227">DNA damage</keyword>
<keyword evidence="9" id="KW-0233">DNA recombination</keyword>
<dbReference type="EMBL" id="JBHFFA010000004">
    <property type="protein sequence ID" value="KAL2631387.1"/>
    <property type="molecule type" value="Genomic_DNA"/>
</dbReference>
<dbReference type="GO" id="GO:0004519">
    <property type="term" value="F:endonuclease activity"/>
    <property type="evidence" value="ECO:0007669"/>
    <property type="project" value="UniProtKB-KW"/>
</dbReference>
<feature type="region of interest" description="Disordered" evidence="13">
    <location>
        <begin position="172"/>
        <end position="194"/>
    </location>
</feature>
<dbReference type="InterPro" id="IPR042530">
    <property type="entry name" value="EME1/EME2_C"/>
</dbReference>
<evidence type="ECO:0000313" key="14">
    <source>
        <dbReference type="EMBL" id="KAL2631387.1"/>
    </source>
</evidence>
<evidence type="ECO:0000256" key="3">
    <source>
        <dbReference type="ARBA" id="ARBA00022722"/>
    </source>
</evidence>
<dbReference type="GO" id="GO:0005634">
    <property type="term" value="C:nucleus"/>
    <property type="evidence" value="ECO:0007669"/>
    <property type="project" value="UniProtKB-SubCell"/>
</dbReference>
<accession>A0ABD1YPM3</accession>
<dbReference type="CDD" id="cd20083">
    <property type="entry name" value="XPF_nuclease_EME"/>
    <property type="match status" value="1"/>
</dbReference>
<dbReference type="GO" id="GO:0016787">
    <property type="term" value="F:hydrolase activity"/>
    <property type="evidence" value="ECO:0007669"/>
    <property type="project" value="UniProtKB-KW"/>
</dbReference>
<feature type="compositionally biased region" description="Basic and acidic residues" evidence="13">
    <location>
        <begin position="182"/>
        <end position="194"/>
    </location>
</feature>
<evidence type="ECO:0000256" key="5">
    <source>
        <dbReference type="ARBA" id="ARBA00022759"/>
    </source>
</evidence>
<dbReference type="PANTHER" id="PTHR21077">
    <property type="entry name" value="EME1 PROTEIN"/>
    <property type="match status" value="1"/>
</dbReference>
<dbReference type="Proteomes" id="UP001605036">
    <property type="component" value="Unassembled WGS sequence"/>
</dbReference>
<evidence type="ECO:0000256" key="8">
    <source>
        <dbReference type="ARBA" id="ARBA00022842"/>
    </source>
</evidence>
<dbReference type="Gene3D" id="3.40.50.10130">
    <property type="match status" value="1"/>
</dbReference>
<dbReference type="GO" id="GO:0051321">
    <property type="term" value="P:meiotic cell cycle"/>
    <property type="evidence" value="ECO:0007669"/>
    <property type="project" value="UniProtKB-KW"/>
</dbReference>
<evidence type="ECO:0000256" key="6">
    <source>
        <dbReference type="ARBA" id="ARBA00022763"/>
    </source>
</evidence>
<keyword evidence="7" id="KW-0378">Hydrolase</keyword>
<keyword evidence="4" id="KW-0479">Metal-binding</keyword>
<proteinExistence type="predicted"/>
<evidence type="ECO:0000256" key="2">
    <source>
        <dbReference type="ARBA" id="ARBA00004123"/>
    </source>
</evidence>
<comment type="subcellular location">
    <subcellularLocation>
        <location evidence="2">Nucleus</location>
    </subcellularLocation>
</comment>